<comment type="caution">
    <text evidence="5">The sequence shown here is derived from an EMBL/GenBank/DDBJ whole genome shotgun (WGS) entry which is preliminary data.</text>
</comment>
<dbReference type="PANTHER" id="PTHR45725:SF1">
    <property type="entry name" value="DISHEVELLED ASSOCIATED ACTIVATOR OF MORPHOGENESIS, ISOFORM D"/>
    <property type="match status" value="1"/>
</dbReference>
<evidence type="ECO:0000259" key="3">
    <source>
        <dbReference type="PROSITE" id="PS51232"/>
    </source>
</evidence>
<evidence type="ECO:0000313" key="6">
    <source>
        <dbReference type="Proteomes" id="UP001210925"/>
    </source>
</evidence>
<feature type="compositionally biased region" description="Basic and acidic residues" evidence="2">
    <location>
        <begin position="255"/>
        <end position="287"/>
    </location>
</feature>
<feature type="compositionally biased region" description="Polar residues" evidence="2">
    <location>
        <begin position="219"/>
        <end position="237"/>
    </location>
</feature>
<keyword evidence="6" id="KW-1185">Reference proteome</keyword>
<dbReference type="Proteomes" id="UP001210925">
    <property type="component" value="Unassembled WGS sequence"/>
</dbReference>
<dbReference type="EMBL" id="JADGKB010000140">
    <property type="protein sequence ID" value="KAJ3252471.1"/>
    <property type="molecule type" value="Genomic_DNA"/>
</dbReference>
<dbReference type="InterPro" id="IPR011989">
    <property type="entry name" value="ARM-like"/>
</dbReference>
<accession>A0AAD5Y0V1</accession>
<feature type="domain" description="GBD/FH3" evidence="3">
    <location>
        <begin position="69"/>
        <end position="729"/>
    </location>
</feature>
<feature type="compositionally biased region" description="Low complexity" evidence="2">
    <location>
        <begin position="185"/>
        <end position="198"/>
    </location>
</feature>
<dbReference type="PANTHER" id="PTHR45725">
    <property type="entry name" value="FORMIN HOMOLOGY 2 FAMILY MEMBER"/>
    <property type="match status" value="1"/>
</dbReference>
<sequence>MMDERNLPQTVRQSLNALDHSAKLELLEQHKKENKKPLWKRISFGAKPKDMDSSRSSTVETNYTRISESSLNEEARIEKQFNHYLNNSNLSDETRAIMSKYDLQQKKLYVDRFQNNDIDKAFSAVLIAMQMNETERMNLSKQSKEEKIAIIQRYNELTKNKGRYRNKPLPTPVEEQYPNNNKPAISSSNSDSKISGNSLGTVLNPPPYKTELPRLHHSLSGSNPSNPASTLSRSTFESSRPPKSTISMSSSKSSFRGENRERILKNYQKDNAKIENKRSKEALEPRRSLNSYSSFQNIPKEPLVLFPELRKRAGSIGTESLSNPQSNLPYHGTPRIDHSSFPENSPEWFIVNLANRLKLAMKNDNFLVDFVNSIVSYSGSIGVNGISTLEISLDRVCTPFYQSETLKRRLYESKGTKGGKPDTDKPLPFIPGPLSWYADSVLPDELRLEVIRCVELIMKNDVGMTAILSSGGLIRQILWCYALPKPLIQEQMLKDRRLTSAYIELLSTISGIIGPACIVDDNLKNIVIQVVHELQKYQNESMPFYFLVNSLRNPIFPSDKSTTKRYSLANVTMLLDLSTIWYFRTQTMVFFNGFVSSSDSIFERSKLRKMLEACGLYKIIQDLLSRSPSEEFLVQAKSYLQDRENDLKVQERTFKTKTEMMGDSRAIVESLFQAIGTFPDPSMAAHFLTLTLQNLANIFSKVKEKNGNQTIADLQQRENTAKIFRLVENSTRSLYSSIENLQIDQMNSVGLSANLESEFLLAIENELGISLRPSEKINQNSSEELLQLREKVYELQRRNNALLRKINEPGNMSRSYRLESAFDTPEQILEKERRKKLELNLPSDSFGTNFFDSMPSDLMSDGAIPVDRKHARSRIAKTAGIGRLWEEIQRLETLVEILQDKKRADLEEKKEEEAAVPVIPNIPPPPPPPVPPAPPPPPPPPLAMPVPGIKLKAKEVLKPARKPLKPFQWAKIPNHMLHDTIWKKLYEEANDLVILNEDDIYELFTKKEVEVKKIQSEKKTVVRILDRKISQNIEIVLNGFKLPFETIRGAIFTLNDDILNLERLCNLAPSIPEVEVIETIKAYNGSTKELGIAEQFILSVADIPNLSKRLTSMIFRLKFQQEYDEVYPDIQTIITAIGQVKDSKAFYTLLQVVLVIGNFMNASTFRGNAKGFKLDSLLLLKDTKAEANNRFNCPTLLHYIVRILEQQFPGTVDFIAEMDQVVYAGRMNIPNLLGCVKDLEEGLLHLEKEMDEWIEIITHPSDLFISTFQVFIVSAKDKLEDIKREMGILETRMQSLFEMYGEEESDRKDAPQTFFETIQKFSQMLKKAQMENDLIDKRIAKRLANEQKKKMEEQRKAIDNEIINEHNFADIKGVQEPEDQNTHTMELTTFLMKGVSMAEARNTIKRVKTSTRTNNLRIVDSLQIADTNTLSTSLNQFATIEEETEEDLQAKSLEDLETRSIEFGSSSSVEEL</sequence>
<feature type="compositionally biased region" description="Polar residues" evidence="2">
    <location>
        <begin position="1463"/>
        <end position="1472"/>
    </location>
</feature>
<feature type="region of interest" description="Disordered" evidence="2">
    <location>
        <begin position="159"/>
        <end position="287"/>
    </location>
</feature>
<dbReference type="Gene3D" id="1.20.58.2220">
    <property type="entry name" value="Formin, FH2 domain"/>
    <property type="match status" value="1"/>
</dbReference>
<dbReference type="Gene3D" id="1.25.10.10">
    <property type="entry name" value="Leucine-rich Repeat Variant"/>
    <property type="match status" value="1"/>
</dbReference>
<dbReference type="InterPro" id="IPR051425">
    <property type="entry name" value="Formin_Homology"/>
</dbReference>
<gene>
    <name evidence="5" type="ORF">HK103_001540</name>
</gene>
<feature type="region of interest" description="Disordered" evidence="2">
    <location>
        <begin position="1443"/>
        <end position="1472"/>
    </location>
</feature>
<dbReference type="GO" id="GO:0003779">
    <property type="term" value="F:actin binding"/>
    <property type="evidence" value="ECO:0007669"/>
    <property type="project" value="InterPro"/>
</dbReference>
<dbReference type="SUPFAM" id="SSF48371">
    <property type="entry name" value="ARM repeat"/>
    <property type="match status" value="1"/>
</dbReference>
<dbReference type="InterPro" id="IPR042201">
    <property type="entry name" value="FH2_Formin_sf"/>
</dbReference>
<dbReference type="PROSITE" id="PS51444">
    <property type="entry name" value="FH2"/>
    <property type="match status" value="1"/>
</dbReference>
<dbReference type="Pfam" id="PF02181">
    <property type="entry name" value="FH2"/>
    <property type="match status" value="1"/>
</dbReference>
<dbReference type="InterPro" id="IPR010472">
    <property type="entry name" value="FH3_dom"/>
</dbReference>
<feature type="compositionally biased region" description="Pro residues" evidence="2">
    <location>
        <begin position="920"/>
        <end position="939"/>
    </location>
</feature>
<dbReference type="SMART" id="SM00498">
    <property type="entry name" value="FH2"/>
    <property type="match status" value="1"/>
</dbReference>
<feature type="coiled-coil region" evidence="1">
    <location>
        <begin position="778"/>
        <end position="805"/>
    </location>
</feature>
<feature type="region of interest" description="Disordered" evidence="2">
    <location>
        <begin position="906"/>
        <end position="939"/>
    </location>
</feature>
<dbReference type="PROSITE" id="PS51232">
    <property type="entry name" value="GBD_FH3"/>
    <property type="match status" value="1"/>
</dbReference>
<feature type="coiled-coil region" evidence="1">
    <location>
        <begin position="1337"/>
        <end position="1364"/>
    </location>
</feature>
<feature type="coiled-coil region" evidence="1">
    <location>
        <begin position="1236"/>
        <end position="1299"/>
    </location>
</feature>
<evidence type="ECO:0000259" key="4">
    <source>
        <dbReference type="PROSITE" id="PS51444"/>
    </source>
</evidence>
<dbReference type="InterPro" id="IPR014768">
    <property type="entry name" value="GBD/FH3_dom"/>
</dbReference>
<evidence type="ECO:0000256" key="2">
    <source>
        <dbReference type="SAM" id="MobiDB-lite"/>
    </source>
</evidence>
<dbReference type="InterPro" id="IPR015425">
    <property type="entry name" value="FH2_Formin"/>
</dbReference>
<feature type="compositionally biased region" description="Basic and acidic residues" evidence="2">
    <location>
        <begin position="1448"/>
        <end position="1460"/>
    </location>
</feature>
<dbReference type="SUPFAM" id="SSF101447">
    <property type="entry name" value="Formin homology 2 domain (FH2 domain)"/>
    <property type="match status" value="1"/>
</dbReference>
<organism evidence="5 6">
    <name type="scientific">Boothiomyces macroporosus</name>
    <dbReference type="NCBI Taxonomy" id="261099"/>
    <lineage>
        <taxon>Eukaryota</taxon>
        <taxon>Fungi</taxon>
        <taxon>Fungi incertae sedis</taxon>
        <taxon>Chytridiomycota</taxon>
        <taxon>Chytridiomycota incertae sedis</taxon>
        <taxon>Chytridiomycetes</taxon>
        <taxon>Rhizophydiales</taxon>
        <taxon>Terramycetaceae</taxon>
        <taxon>Boothiomyces</taxon>
    </lineage>
</organism>
<reference evidence="5" key="1">
    <citation type="submission" date="2020-05" db="EMBL/GenBank/DDBJ databases">
        <title>Phylogenomic resolution of chytrid fungi.</title>
        <authorList>
            <person name="Stajich J.E."/>
            <person name="Amses K."/>
            <person name="Simmons R."/>
            <person name="Seto K."/>
            <person name="Myers J."/>
            <person name="Bonds A."/>
            <person name="Quandt C.A."/>
            <person name="Barry K."/>
            <person name="Liu P."/>
            <person name="Grigoriev I."/>
            <person name="Longcore J.E."/>
            <person name="James T.Y."/>
        </authorList>
    </citation>
    <scope>NUCLEOTIDE SEQUENCE</scope>
    <source>
        <strain evidence="5">PLAUS21</strain>
    </source>
</reference>
<name>A0AAD5Y0V1_9FUNG</name>
<feature type="compositionally biased region" description="Low complexity" evidence="2">
    <location>
        <begin position="238"/>
        <end position="254"/>
    </location>
</feature>
<proteinExistence type="predicted"/>
<protein>
    <submittedName>
        <fullName evidence="5">Uncharacterized protein</fullName>
    </submittedName>
</protein>
<keyword evidence="1" id="KW-0175">Coiled coil</keyword>
<dbReference type="InterPro" id="IPR016024">
    <property type="entry name" value="ARM-type_fold"/>
</dbReference>
<feature type="domain" description="FH2" evidence="4">
    <location>
        <begin position="954"/>
        <end position="1351"/>
    </location>
</feature>
<evidence type="ECO:0000256" key="1">
    <source>
        <dbReference type="SAM" id="Coils"/>
    </source>
</evidence>
<evidence type="ECO:0000313" key="5">
    <source>
        <dbReference type="EMBL" id="KAJ3252471.1"/>
    </source>
</evidence>
<dbReference type="Pfam" id="PF06367">
    <property type="entry name" value="Drf_FH3"/>
    <property type="match status" value="1"/>
</dbReference>